<keyword evidence="6 13" id="KW-0479">Metal-binding</keyword>
<feature type="region of interest" description="Disordered" evidence="14">
    <location>
        <begin position="649"/>
        <end position="687"/>
    </location>
</feature>
<dbReference type="InterPro" id="IPR002401">
    <property type="entry name" value="Cyt_P450_E_grp-I"/>
</dbReference>
<keyword evidence="9" id="KW-0560">Oxidoreductase</keyword>
<reference evidence="15" key="1">
    <citation type="journal article" date="2020" name="J Insects Food Feed">
        <title>The yellow mealworm (Tenebrio molitor) genome: a resource for the emerging insects as food and feed industry.</title>
        <authorList>
            <person name="Eriksson T."/>
            <person name="Andere A."/>
            <person name="Kelstrup H."/>
            <person name="Emery V."/>
            <person name="Picard C."/>
        </authorList>
    </citation>
    <scope>NUCLEOTIDE SEQUENCE</scope>
    <source>
        <strain evidence="15">Stoneville</strain>
        <tissue evidence="15">Whole head</tissue>
    </source>
</reference>
<dbReference type="PANTHER" id="PTHR24292:SF45">
    <property type="entry name" value="CYTOCHROME P450 6G1-RELATED"/>
    <property type="match status" value="1"/>
</dbReference>
<dbReference type="GO" id="GO:0005789">
    <property type="term" value="C:endoplasmic reticulum membrane"/>
    <property type="evidence" value="ECO:0007669"/>
    <property type="project" value="UniProtKB-SubCell"/>
</dbReference>
<comment type="caution">
    <text evidence="15">The sequence shown here is derived from an EMBL/GenBank/DDBJ whole genome shotgun (WGS) entry which is preliminary data.</text>
</comment>
<dbReference type="GO" id="GO:0016705">
    <property type="term" value="F:oxidoreductase activity, acting on paired donors, with incorporation or reduction of molecular oxygen"/>
    <property type="evidence" value="ECO:0007669"/>
    <property type="project" value="InterPro"/>
</dbReference>
<evidence type="ECO:0000256" key="11">
    <source>
        <dbReference type="ARBA" id="ARBA00023033"/>
    </source>
</evidence>
<evidence type="ECO:0000256" key="14">
    <source>
        <dbReference type="SAM" id="MobiDB-lite"/>
    </source>
</evidence>
<proteinExistence type="inferred from homology"/>
<evidence type="ECO:0000313" key="16">
    <source>
        <dbReference type="Proteomes" id="UP000719412"/>
    </source>
</evidence>
<keyword evidence="8" id="KW-0492">Microsome</keyword>
<accession>A0A8J6L870</accession>
<evidence type="ECO:0000256" key="6">
    <source>
        <dbReference type="ARBA" id="ARBA00022723"/>
    </source>
</evidence>
<dbReference type="Gene3D" id="1.10.630.10">
    <property type="entry name" value="Cytochrome P450"/>
    <property type="match status" value="1"/>
</dbReference>
<comment type="subcellular location">
    <subcellularLocation>
        <location evidence="3">Endoplasmic reticulum membrane</location>
        <topology evidence="3">Peripheral membrane protein</topology>
    </subcellularLocation>
    <subcellularLocation>
        <location evidence="2">Microsome membrane</location>
        <topology evidence="2">Peripheral membrane protein</topology>
    </subcellularLocation>
</comment>
<protein>
    <recommendedName>
        <fullName evidence="17">Cytochrome P450 monooxygenase</fullName>
    </recommendedName>
</protein>
<reference evidence="15" key="2">
    <citation type="submission" date="2021-08" db="EMBL/GenBank/DDBJ databases">
        <authorList>
            <person name="Eriksson T."/>
        </authorList>
    </citation>
    <scope>NUCLEOTIDE SEQUENCE</scope>
    <source>
        <strain evidence="15">Stoneville</strain>
        <tissue evidence="15">Whole head</tissue>
    </source>
</reference>
<feature type="region of interest" description="Disordered" evidence="14">
    <location>
        <begin position="555"/>
        <end position="604"/>
    </location>
</feature>
<evidence type="ECO:0000256" key="7">
    <source>
        <dbReference type="ARBA" id="ARBA00022824"/>
    </source>
</evidence>
<evidence type="ECO:0000256" key="9">
    <source>
        <dbReference type="ARBA" id="ARBA00023002"/>
    </source>
</evidence>
<evidence type="ECO:0000313" key="15">
    <source>
        <dbReference type="EMBL" id="KAH0811460.1"/>
    </source>
</evidence>
<dbReference type="EMBL" id="JABDTM020026788">
    <property type="protein sequence ID" value="KAH0811460.1"/>
    <property type="molecule type" value="Genomic_DNA"/>
</dbReference>
<evidence type="ECO:0000256" key="12">
    <source>
        <dbReference type="ARBA" id="ARBA00023136"/>
    </source>
</evidence>
<keyword evidence="11" id="KW-0503">Monooxygenase</keyword>
<dbReference type="PRINTS" id="PR00385">
    <property type="entry name" value="P450"/>
</dbReference>
<comment type="cofactor">
    <cofactor evidence="1 13">
        <name>heme</name>
        <dbReference type="ChEBI" id="CHEBI:30413"/>
    </cofactor>
</comment>
<dbReference type="InterPro" id="IPR001128">
    <property type="entry name" value="Cyt_P450"/>
</dbReference>
<evidence type="ECO:0000256" key="4">
    <source>
        <dbReference type="ARBA" id="ARBA00010617"/>
    </source>
</evidence>
<feature type="compositionally biased region" description="Basic and acidic residues" evidence="14">
    <location>
        <begin position="669"/>
        <end position="687"/>
    </location>
</feature>
<dbReference type="InterPro" id="IPR050476">
    <property type="entry name" value="Insect_CytP450_Detox"/>
</dbReference>
<evidence type="ECO:0000256" key="3">
    <source>
        <dbReference type="ARBA" id="ARBA00004406"/>
    </source>
</evidence>
<keyword evidence="5 13" id="KW-0349">Heme</keyword>
<dbReference type="SUPFAM" id="SSF48264">
    <property type="entry name" value="Cytochrome P450"/>
    <property type="match status" value="1"/>
</dbReference>
<dbReference type="Pfam" id="PF00067">
    <property type="entry name" value="p450"/>
    <property type="match status" value="1"/>
</dbReference>
<evidence type="ECO:0000256" key="13">
    <source>
        <dbReference type="PIRSR" id="PIRSR602401-1"/>
    </source>
</evidence>
<sequence length="687" mass="77863">MKPFIGFFILDKPCLLLRDPQLIKRVLISDFQHFYDRNILNNKRDDPISTHMLFFLKNPEWKDIRGKITPVFSSSKIKIMSRLIEDVGQEMVDYLEKNAMLDSTVDMKDVSLRFTVDVIGTAVFGVNAHSFQNANCKFNEIAQKLFNWDDTLTAFRIRCYFLTPMIAKLFRMKFIHPYCANFLKKSFLEIMDRRIASKVSRNDLIDILLQLKTNDKQFMNGDILVAQAVMFFAAGFETTSSTIAFALHELAQHPDIQNKLRQEIDLISGKHDGINYDSLKEMEYLDMCVKGKVLKTATNYDIPGTDVIIEKDTPVFIPILALHNDPRYFANPEVFNPERFSKTNNNNIEHFVYMPFGEGPRNCIERDGKEAKEGTLSPCRKTAVALRDGDTRHEQNGGSVPPPASSFGVLRGSPLGGPGTVEAAADSGGDKKKKARKTGNSTDPLERKKENAIKVTYDGKTVTYSVGVRSFFGATKSQKKKSVTPKIRKFRQSWGSKRYAMQHETENHATLLTGTGDFVKIPKIVTVLLRKRKSGIETRTYRLAQKSLTSLGEGKQTLTAVDRRNIENRQKNQNKGTKRPTPSIVDGNRRSRPSPGVSGDEESRIKRFVKEGKKKKCLGTRRAKVRDLTNPTVCSYRPAEIVRIRARFQLPLQLGPNEKKTKKSRQGKQKKEGKVEGFNDNDKRTGG</sequence>
<dbReference type="AlphaFoldDB" id="A0A8J6L870"/>
<keyword evidence="7" id="KW-0256">Endoplasmic reticulum</keyword>
<dbReference type="GO" id="GO:0004497">
    <property type="term" value="F:monooxygenase activity"/>
    <property type="evidence" value="ECO:0007669"/>
    <property type="project" value="UniProtKB-KW"/>
</dbReference>
<evidence type="ECO:0000256" key="10">
    <source>
        <dbReference type="ARBA" id="ARBA00023004"/>
    </source>
</evidence>
<organism evidence="15 16">
    <name type="scientific">Tenebrio molitor</name>
    <name type="common">Yellow mealworm beetle</name>
    <dbReference type="NCBI Taxonomy" id="7067"/>
    <lineage>
        <taxon>Eukaryota</taxon>
        <taxon>Metazoa</taxon>
        <taxon>Ecdysozoa</taxon>
        <taxon>Arthropoda</taxon>
        <taxon>Hexapoda</taxon>
        <taxon>Insecta</taxon>
        <taxon>Pterygota</taxon>
        <taxon>Neoptera</taxon>
        <taxon>Endopterygota</taxon>
        <taxon>Coleoptera</taxon>
        <taxon>Polyphaga</taxon>
        <taxon>Cucujiformia</taxon>
        <taxon>Tenebrionidae</taxon>
        <taxon>Tenebrio</taxon>
    </lineage>
</organism>
<dbReference type="FunFam" id="1.10.630.10:FF:000182">
    <property type="entry name" value="Cytochrome P450 3A4"/>
    <property type="match status" value="1"/>
</dbReference>
<dbReference type="PRINTS" id="PR00463">
    <property type="entry name" value="EP450I"/>
</dbReference>
<keyword evidence="10 13" id="KW-0408">Iron</keyword>
<name>A0A8J6L870_TENMO</name>
<evidence type="ECO:0000256" key="1">
    <source>
        <dbReference type="ARBA" id="ARBA00001971"/>
    </source>
</evidence>
<evidence type="ECO:0008006" key="17">
    <source>
        <dbReference type="Google" id="ProtNLM"/>
    </source>
</evidence>
<feature type="compositionally biased region" description="Basic and acidic residues" evidence="14">
    <location>
        <begin position="561"/>
        <end position="570"/>
    </location>
</feature>
<feature type="region of interest" description="Disordered" evidence="14">
    <location>
        <begin position="390"/>
        <end position="446"/>
    </location>
</feature>
<keyword evidence="12" id="KW-0472">Membrane</keyword>
<comment type="similarity">
    <text evidence="4">Belongs to the cytochrome P450 family.</text>
</comment>
<evidence type="ECO:0000256" key="8">
    <source>
        <dbReference type="ARBA" id="ARBA00022848"/>
    </source>
</evidence>
<evidence type="ECO:0000256" key="2">
    <source>
        <dbReference type="ARBA" id="ARBA00004174"/>
    </source>
</evidence>
<dbReference type="GO" id="GO:0005506">
    <property type="term" value="F:iron ion binding"/>
    <property type="evidence" value="ECO:0007669"/>
    <property type="project" value="InterPro"/>
</dbReference>
<keyword evidence="16" id="KW-1185">Reference proteome</keyword>
<feature type="binding site" description="axial binding residue" evidence="13">
    <location>
        <position position="363"/>
    </location>
    <ligand>
        <name>heme</name>
        <dbReference type="ChEBI" id="CHEBI:30413"/>
    </ligand>
    <ligandPart>
        <name>Fe</name>
        <dbReference type="ChEBI" id="CHEBI:18248"/>
    </ligandPart>
</feature>
<dbReference type="InterPro" id="IPR036396">
    <property type="entry name" value="Cyt_P450_sf"/>
</dbReference>
<evidence type="ECO:0000256" key="5">
    <source>
        <dbReference type="ARBA" id="ARBA00022617"/>
    </source>
</evidence>
<gene>
    <name evidence="15" type="ORF">GEV33_011332</name>
</gene>
<dbReference type="Proteomes" id="UP000719412">
    <property type="component" value="Unassembled WGS sequence"/>
</dbReference>
<dbReference type="GO" id="GO:0020037">
    <property type="term" value="F:heme binding"/>
    <property type="evidence" value="ECO:0007669"/>
    <property type="project" value="InterPro"/>
</dbReference>
<dbReference type="PANTHER" id="PTHR24292">
    <property type="entry name" value="CYTOCHROME P450"/>
    <property type="match status" value="1"/>
</dbReference>
<dbReference type="CDD" id="cd11056">
    <property type="entry name" value="CYP6-like"/>
    <property type="match status" value="1"/>
</dbReference>